<gene>
    <name evidence="7" type="ORF">FNYG_01588</name>
</gene>
<keyword evidence="8" id="KW-1185">Reference proteome</keyword>
<keyword evidence="4" id="KW-0256">Endoplasmic reticulum</keyword>
<evidence type="ECO:0000256" key="5">
    <source>
        <dbReference type="ARBA" id="ARBA00023128"/>
    </source>
</evidence>
<comment type="subcellular location">
    <subcellularLocation>
        <location evidence="2">Endoplasmic reticulum</location>
    </subcellularLocation>
    <subcellularLocation>
        <location evidence="3">Membrane</location>
    </subcellularLocation>
    <subcellularLocation>
        <location evidence="1">Mitochondrion</location>
    </subcellularLocation>
</comment>
<dbReference type="InterPro" id="IPR029058">
    <property type="entry name" value="AB_hydrolase_fold"/>
</dbReference>
<evidence type="ECO:0008006" key="9">
    <source>
        <dbReference type="Google" id="ProtNLM"/>
    </source>
</evidence>
<dbReference type="EMBL" id="MTQA01000033">
    <property type="protein sequence ID" value="PNP85063.1"/>
    <property type="molecule type" value="Genomic_DNA"/>
</dbReference>
<dbReference type="OrthoDB" id="194358at2759"/>
<dbReference type="GO" id="GO:0005739">
    <property type="term" value="C:mitochondrion"/>
    <property type="evidence" value="ECO:0007669"/>
    <property type="project" value="UniProtKB-SubCell"/>
</dbReference>
<dbReference type="AlphaFoldDB" id="A0A2K0WRY8"/>
<keyword evidence="6" id="KW-0472">Membrane</keyword>
<dbReference type="InterPro" id="IPR052374">
    <property type="entry name" value="SERAC1"/>
</dbReference>
<protein>
    <recommendedName>
        <fullName evidence="9">DUF676 domain-containing protein</fullName>
    </recommendedName>
</protein>
<evidence type="ECO:0000313" key="8">
    <source>
        <dbReference type="Proteomes" id="UP000236664"/>
    </source>
</evidence>
<name>A0A2K0WRY8_GIBNY</name>
<dbReference type="Proteomes" id="UP000236664">
    <property type="component" value="Unassembled WGS sequence"/>
</dbReference>
<dbReference type="SUPFAM" id="SSF53474">
    <property type="entry name" value="alpha/beta-Hydrolases"/>
    <property type="match status" value="1"/>
</dbReference>
<reference evidence="7 8" key="1">
    <citation type="submission" date="2017-06" db="EMBL/GenBank/DDBJ databases">
        <title>Genome of Fusarium nygamai isolate CS10214.</title>
        <authorList>
            <person name="Gardiner D.M."/>
            <person name="Obanor F."/>
            <person name="Kazan K."/>
        </authorList>
    </citation>
    <scope>NUCLEOTIDE SEQUENCE [LARGE SCALE GENOMIC DNA]</scope>
    <source>
        <strain evidence="7 8">CS10214</strain>
    </source>
</reference>
<accession>A0A2K0WRY8</accession>
<evidence type="ECO:0000256" key="4">
    <source>
        <dbReference type="ARBA" id="ARBA00022824"/>
    </source>
</evidence>
<dbReference type="PANTHER" id="PTHR48182">
    <property type="entry name" value="PROTEIN SERAC1"/>
    <property type="match status" value="1"/>
</dbReference>
<organism evidence="7 8">
    <name type="scientific">Gibberella nygamai</name>
    <name type="common">Bean root rot disease fungus</name>
    <name type="synonym">Fusarium nygamai</name>
    <dbReference type="NCBI Taxonomy" id="42673"/>
    <lineage>
        <taxon>Eukaryota</taxon>
        <taxon>Fungi</taxon>
        <taxon>Dikarya</taxon>
        <taxon>Ascomycota</taxon>
        <taxon>Pezizomycotina</taxon>
        <taxon>Sordariomycetes</taxon>
        <taxon>Hypocreomycetidae</taxon>
        <taxon>Hypocreales</taxon>
        <taxon>Nectriaceae</taxon>
        <taxon>Fusarium</taxon>
        <taxon>Fusarium fujikuroi species complex</taxon>
    </lineage>
</organism>
<dbReference type="PANTHER" id="PTHR48182:SF2">
    <property type="entry name" value="PROTEIN SERAC1"/>
    <property type="match status" value="1"/>
</dbReference>
<sequence>MKSYWKGWAVEDNFNGITILYEGLDAKFDICAVHGQGGNAMDTWTADNGQMWLRDLLPEHEKFKNSRIMTFGYDSDVTDRSTVMELENWAETLLRSLNEVRTGGEEKTRPLLLVSHSLGGLVVRKVYFARNNEYSVTHADF</sequence>
<evidence type="ECO:0000256" key="3">
    <source>
        <dbReference type="ARBA" id="ARBA00004370"/>
    </source>
</evidence>
<keyword evidence="5" id="KW-0496">Mitochondrion</keyword>
<evidence type="ECO:0000256" key="2">
    <source>
        <dbReference type="ARBA" id="ARBA00004240"/>
    </source>
</evidence>
<evidence type="ECO:0000256" key="6">
    <source>
        <dbReference type="ARBA" id="ARBA00023136"/>
    </source>
</evidence>
<evidence type="ECO:0000256" key="1">
    <source>
        <dbReference type="ARBA" id="ARBA00004173"/>
    </source>
</evidence>
<dbReference type="Gene3D" id="3.40.50.1820">
    <property type="entry name" value="alpha/beta hydrolase"/>
    <property type="match status" value="1"/>
</dbReference>
<dbReference type="GO" id="GO:0016020">
    <property type="term" value="C:membrane"/>
    <property type="evidence" value="ECO:0007669"/>
    <property type="project" value="UniProtKB-SubCell"/>
</dbReference>
<comment type="caution">
    <text evidence="7">The sequence shown here is derived from an EMBL/GenBank/DDBJ whole genome shotgun (WGS) entry which is preliminary data.</text>
</comment>
<dbReference type="GO" id="GO:0005783">
    <property type="term" value="C:endoplasmic reticulum"/>
    <property type="evidence" value="ECO:0007669"/>
    <property type="project" value="UniProtKB-SubCell"/>
</dbReference>
<evidence type="ECO:0000313" key="7">
    <source>
        <dbReference type="EMBL" id="PNP85063.1"/>
    </source>
</evidence>
<proteinExistence type="predicted"/>